<proteinExistence type="predicted"/>
<protein>
    <submittedName>
        <fullName evidence="2">Signal peptide protein</fullName>
    </submittedName>
</protein>
<dbReference type="RefSeq" id="WP_008688669.1">
    <property type="nucleotide sequence ID" value="NZ_ANOH01000456.1"/>
</dbReference>
<dbReference type="AlphaFoldDB" id="M5U2E0"/>
<accession>M5U2E0</accession>
<dbReference type="OrthoDB" id="261142at2"/>
<name>M5U2E0_9BACT</name>
<dbReference type="PATRIC" id="fig|1263870.3.peg.6933"/>
<keyword evidence="3" id="KW-1185">Reference proteome</keyword>
<evidence type="ECO:0000313" key="2">
    <source>
        <dbReference type="EMBL" id="EMI52021.1"/>
    </source>
</evidence>
<sequence length="220" mass="25452">MHRFTQRNTLLTIPLAFSVCFLSSLHADDGLFDDGASTAAGDILEARGDYARGLGKGAYLRSLSAVQLQEALNRRLENRKESVEQYYELRQLREDENTQQTEDRVAAYKRVMERSRYERLSKSQINMQTGELYWPKPLDHEALKPFRKPIEESLAKRSSPGETYDRFDYLKVARMLGLITEAVESIEDQLEPREVVALKEYLEQIDFDARFDAAGERIDY</sequence>
<evidence type="ECO:0000256" key="1">
    <source>
        <dbReference type="SAM" id="SignalP"/>
    </source>
</evidence>
<dbReference type="EMBL" id="ANOH01000456">
    <property type="protein sequence ID" value="EMI52021.1"/>
    <property type="molecule type" value="Genomic_DNA"/>
</dbReference>
<reference evidence="2 3" key="1">
    <citation type="journal article" date="2013" name="Mar. Genomics">
        <title>Expression of sulfatases in Rhodopirellula baltica and the diversity of sulfatases in the genus Rhodopirellula.</title>
        <authorList>
            <person name="Wegner C.E."/>
            <person name="Richter-Heitmann T."/>
            <person name="Klindworth A."/>
            <person name="Klockow C."/>
            <person name="Richter M."/>
            <person name="Achstetter T."/>
            <person name="Glockner F.O."/>
            <person name="Harder J."/>
        </authorList>
    </citation>
    <scope>NUCLEOTIDE SEQUENCE [LARGE SCALE GENOMIC DNA]</scope>
    <source>
        <strain evidence="2 3">SM41</strain>
    </source>
</reference>
<keyword evidence="1" id="KW-0732">Signal</keyword>
<organism evidence="2 3">
    <name type="scientific">Rhodopirellula sallentina SM41</name>
    <dbReference type="NCBI Taxonomy" id="1263870"/>
    <lineage>
        <taxon>Bacteria</taxon>
        <taxon>Pseudomonadati</taxon>
        <taxon>Planctomycetota</taxon>
        <taxon>Planctomycetia</taxon>
        <taxon>Pirellulales</taxon>
        <taxon>Pirellulaceae</taxon>
        <taxon>Rhodopirellula</taxon>
    </lineage>
</organism>
<comment type="caution">
    <text evidence="2">The sequence shown here is derived from an EMBL/GenBank/DDBJ whole genome shotgun (WGS) entry which is preliminary data.</text>
</comment>
<feature type="chain" id="PRO_5004072948" evidence="1">
    <location>
        <begin position="28"/>
        <end position="220"/>
    </location>
</feature>
<feature type="signal peptide" evidence="1">
    <location>
        <begin position="1"/>
        <end position="27"/>
    </location>
</feature>
<gene>
    <name evidence="2" type="ORF">RSSM_06542</name>
</gene>
<dbReference type="Proteomes" id="UP000011885">
    <property type="component" value="Unassembled WGS sequence"/>
</dbReference>
<evidence type="ECO:0000313" key="3">
    <source>
        <dbReference type="Proteomes" id="UP000011885"/>
    </source>
</evidence>